<dbReference type="AlphaFoldDB" id="G0EH02"/>
<dbReference type="Proteomes" id="UP000001037">
    <property type="component" value="Chromosome"/>
</dbReference>
<keyword evidence="1" id="KW-1133">Transmembrane helix</keyword>
<dbReference type="HOGENOM" id="CLU_1222568_0_0_2"/>
<dbReference type="STRING" id="694429.Pyrfu_0582"/>
<keyword evidence="1" id="KW-0812">Transmembrane</keyword>
<keyword evidence="1" id="KW-0472">Membrane</keyword>
<organism evidence="2 3">
    <name type="scientific">Pyrolobus fumarii (strain DSM 11204 / 1A)</name>
    <dbReference type="NCBI Taxonomy" id="694429"/>
    <lineage>
        <taxon>Archaea</taxon>
        <taxon>Thermoproteota</taxon>
        <taxon>Thermoprotei</taxon>
        <taxon>Desulfurococcales</taxon>
        <taxon>Pyrodictiaceae</taxon>
        <taxon>Pyrolobus</taxon>
    </lineage>
</organism>
<dbReference type="RefSeq" id="WP_014026129.1">
    <property type="nucleotide sequence ID" value="NC_015931.1"/>
</dbReference>
<dbReference type="KEGG" id="pfm:Pyrfu_0582"/>
<name>G0EH02_PYRF1</name>
<evidence type="ECO:0000256" key="1">
    <source>
        <dbReference type="SAM" id="Phobius"/>
    </source>
</evidence>
<reference evidence="2 3" key="1">
    <citation type="journal article" date="2011" name="Stand. Genomic Sci.">
        <title>Complete genome sequence of the hyperthermophilic chemolithoautotroph Pyrolobus fumarii type strain (1A).</title>
        <authorList>
            <person name="Anderson I."/>
            <person name="Goker M."/>
            <person name="Nolan M."/>
            <person name="Lucas S."/>
            <person name="Hammon N."/>
            <person name="Deshpande S."/>
            <person name="Cheng J.F."/>
            <person name="Tapia R."/>
            <person name="Han C."/>
            <person name="Goodwin L."/>
            <person name="Pitluck S."/>
            <person name="Huntemann M."/>
            <person name="Liolios K."/>
            <person name="Ivanova N."/>
            <person name="Pagani I."/>
            <person name="Mavromatis K."/>
            <person name="Ovchinikova G."/>
            <person name="Pati A."/>
            <person name="Chen A."/>
            <person name="Palaniappan K."/>
            <person name="Land M."/>
            <person name="Hauser L."/>
            <person name="Brambilla E.M."/>
            <person name="Huber H."/>
            <person name="Yasawong M."/>
            <person name="Rohde M."/>
            <person name="Spring S."/>
            <person name="Abt B."/>
            <person name="Sikorski J."/>
            <person name="Wirth R."/>
            <person name="Detter J.C."/>
            <person name="Woyke T."/>
            <person name="Bristow J."/>
            <person name="Eisen J.A."/>
            <person name="Markowitz V."/>
            <person name="Hugenholtz P."/>
            <person name="Kyrpides N.C."/>
            <person name="Klenk H.P."/>
            <person name="Lapidus A."/>
        </authorList>
    </citation>
    <scope>NUCLEOTIDE SEQUENCE [LARGE SCALE GENOMIC DNA]</scope>
    <source>
        <strain evidence="3">DSM 11204 / 1A</strain>
    </source>
</reference>
<keyword evidence="3" id="KW-1185">Reference proteome</keyword>
<dbReference type="GeneID" id="11139044"/>
<dbReference type="InParanoid" id="G0EH02"/>
<proteinExistence type="predicted"/>
<sequence>MNRHDKSLRSQAEPIAVIMLTVVGLAIALMAWGWLNASLGPVSRQALLTEYLALERSREFANLLASGVDAATGYKEYVVELMHTVVTHRKWFAFILLVNNPESDTLVDTVLTEQLNQAIGTNVKVYLLQPFSGSYVRNATPVETITVQPGDVILADGRDLSIFGLNTSIIVIRVPEYYSGVGDPTPQAIIDILVDPALLPDTSRLVLVTLTLYDNKWYEVTRLILP</sequence>
<protein>
    <submittedName>
        <fullName evidence="2">Uncharacterized protein</fullName>
    </submittedName>
</protein>
<dbReference type="EMBL" id="CP002838">
    <property type="protein sequence ID" value="AEM38452.1"/>
    <property type="molecule type" value="Genomic_DNA"/>
</dbReference>
<gene>
    <name evidence="2" type="ordered locus">Pyrfu_0582</name>
</gene>
<evidence type="ECO:0000313" key="3">
    <source>
        <dbReference type="Proteomes" id="UP000001037"/>
    </source>
</evidence>
<evidence type="ECO:0000313" key="2">
    <source>
        <dbReference type="EMBL" id="AEM38452.1"/>
    </source>
</evidence>
<feature type="transmembrane region" description="Helical" evidence="1">
    <location>
        <begin position="12"/>
        <end position="35"/>
    </location>
</feature>
<accession>G0EH02</accession>